<dbReference type="InterPro" id="IPR017900">
    <property type="entry name" value="4Fe4S_Fe_S_CS"/>
</dbReference>
<dbReference type="Pfam" id="PF13237">
    <property type="entry name" value="Fer4_10"/>
    <property type="match status" value="1"/>
</dbReference>
<keyword evidence="2" id="KW-0408">Iron</keyword>
<evidence type="ECO:0000259" key="5">
    <source>
        <dbReference type="PROSITE" id="PS51379"/>
    </source>
</evidence>
<gene>
    <name evidence="6" type="ORF">DSCW_26600</name>
</gene>
<dbReference type="Gene3D" id="3.30.70.20">
    <property type="match status" value="1"/>
</dbReference>
<evidence type="ECO:0000256" key="4">
    <source>
        <dbReference type="SAM" id="Phobius"/>
    </source>
</evidence>
<organism evidence="6 7">
    <name type="scientific">Desulfosarcina widdelii</name>
    <dbReference type="NCBI Taxonomy" id="947919"/>
    <lineage>
        <taxon>Bacteria</taxon>
        <taxon>Pseudomonadati</taxon>
        <taxon>Thermodesulfobacteriota</taxon>
        <taxon>Desulfobacteria</taxon>
        <taxon>Desulfobacterales</taxon>
        <taxon>Desulfosarcinaceae</taxon>
        <taxon>Desulfosarcina</taxon>
    </lineage>
</organism>
<dbReference type="PROSITE" id="PS00198">
    <property type="entry name" value="4FE4S_FER_1"/>
    <property type="match status" value="1"/>
</dbReference>
<dbReference type="Proteomes" id="UP000427769">
    <property type="component" value="Chromosome"/>
</dbReference>
<dbReference type="InterPro" id="IPR017896">
    <property type="entry name" value="4Fe4S_Fe-S-bd"/>
</dbReference>
<keyword evidence="1" id="KW-0479">Metal-binding</keyword>
<keyword evidence="4" id="KW-0472">Membrane</keyword>
<dbReference type="SUPFAM" id="SSF54862">
    <property type="entry name" value="4Fe-4S ferredoxins"/>
    <property type="match status" value="1"/>
</dbReference>
<dbReference type="AlphaFoldDB" id="A0A5K7Z5Q8"/>
<evidence type="ECO:0000256" key="1">
    <source>
        <dbReference type="ARBA" id="ARBA00022723"/>
    </source>
</evidence>
<feature type="domain" description="4Fe-4S ferredoxin-type" evidence="5">
    <location>
        <begin position="249"/>
        <end position="277"/>
    </location>
</feature>
<evidence type="ECO:0000313" key="7">
    <source>
        <dbReference type="Proteomes" id="UP000427769"/>
    </source>
</evidence>
<keyword evidence="4" id="KW-1133">Transmembrane helix</keyword>
<dbReference type="GO" id="GO:0046872">
    <property type="term" value="F:metal ion binding"/>
    <property type="evidence" value="ECO:0007669"/>
    <property type="project" value="UniProtKB-KW"/>
</dbReference>
<evidence type="ECO:0000256" key="3">
    <source>
        <dbReference type="ARBA" id="ARBA00023014"/>
    </source>
</evidence>
<dbReference type="PROSITE" id="PS51379">
    <property type="entry name" value="4FE4S_FER_2"/>
    <property type="match status" value="2"/>
</dbReference>
<accession>A0A5K7Z5Q8</accession>
<feature type="transmembrane region" description="Helical" evidence="4">
    <location>
        <begin position="20"/>
        <end position="40"/>
    </location>
</feature>
<keyword evidence="4" id="KW-0812">Transmembrane</keyword>
<dbReference type="OrthoDB" id="5422346at2"/>
<dbReference type="KEGG" id="dwd:DSCW_26600"/>
<dbReference type="EMBL" id="AP021875">
    <property type="protein sequence ID" value="BBO75243.1"/>
    <property type="molecule type" value="Genomic_DNA"/>
</dbReference>
<dbReference type="RefSeq" id="WP_155304184.1">
    <property type="nucleotide sequence ID" value="NZ_AP021875.1"/>
</dbReference>
<proteinExistence type="predicted"/>
<keyword evidence="3" id="KW-0411">Iron-sulfur</keyword>
<evidence type="ECO:0000313" key="6">
    <source>
        <dbReference type="EMBL" id="BBO75243.1"/>
    </source>
</evidence>
<protein>
    <recommendedName>
        <fullName evidence="5">4Fe-4S ferredoxin-type domain-containing protein</fullName>
    </recommendedName>
</protein>
<reference evidence="6 7" key="1">
    <citation type="submission" date="2019-11" db="EMBL/GenBank/DDBJ databases">
        <title>Comparative genomics of hydrocarbon-degrading Desulfosarcina strains.</title>
        <authorList>
            <person name="Watanabe M."/>
            <person name="Kojima H."/>
            <person name="Fukui M."/>
        </authorList>
    </citation>
    <scope>NUCLEOTIDE SEQUENCE [LARGE SCALE GENOMIC DNA]</scope>
    <source>
        <strain evidence="6 7">PP31</strain>
    </source>
</reference>
<feature type="domain" description="4Fe-4S ferredoxin-type" evidence="5">
    <location>
        <begin position="219"/>
        <end position="248"/>
    </location>
</feature>
<name>A0A5K7Z5Q8_9BACT</name>
<keyword evidence="7" id="KW-1185">Reference proteome</keyword>
<sequence>MKVSTRNLVKLHGWRIDRFVHNYLYFVFYRPYVRVAMAIVRLSRRFIRFKPLAGVARMAFDRYHSKVLSAGDVQKILRLEKNIHSVSQKNKQVVPFRYATRIIFQEPEFIAVMDCPCKAATGTCEPLACCIAIGKKTAGFWLDHCQKYHARQIGQEEALSIVRYYRSQGHITQAFFKVATGGSTGVICNCCPDCCVSLQATAAARALDPGLTMNAPAGYRVVHDQDRCSGCGRCVEICHFQAVRITDGRRLYDAARCMGCELCVEHCPECALTLEINPDKPLPLDLDRLP</sequence>
<evidence type="ECO:0000256" key="2">
    <source>
        <dbReference type="ARBA" id="ARBA00023004"/>
    </source>
</evidence>
<dbReference type="GO" id="GO:0051536">
    <property type="term" value="F:iron-sulfur cluster binding"/>
    <property type="evidence" value="ECO:0007669"/>
    <property type="project" value="UniProtKB-KW"/>
</dbReference>